<dbReference type="PANTHER" id="PTHR37315:SF1">
    <property type="entry name" value="UPF0311 PROTEIN BLR7842"/>
    <property type="match status" value="1"/>
</dbReference>
<dbReference type="Proteomes" id="UP000183018">
    <property type="component" value="Unassembled WGS sequence"/>
</dbReference>
<dbReference type="STRING" id="289370.SAMN05216602_2091"/>
<dbReference type="EMBL" id="FORC01000002">
    <property type="protein sequence ID" value="SFI64213.1"/>
    <property type="molecule type" value="Genomic_DNA"/>
</dbReference>
<name>A0A1I3JVI0_9GAMM</name>
<dbReference type="InterPro" id="IPR020915">
    <property type="entry name" value="UPF0311"/>
</dbReference>
<dbReference type="AlphaFoldDB" id="A0A1I3JVI0"/>
<evidence type="ECO:0000313" key="2">
    <source>
        <dbReference type="Proteomes" id="UP000183018"/>
    </source>
</evidence>
<keyword evidence="2" id="KW-1185">Reference proteome</keyword>
<gene>
    <name evidence="1" type="ORF">SAMN05216602_2091</name>
</gene>
<accession>A0A1I3JVI0</accession>
<dbReference type="Pfam" id="PF11578">
    <property type="entry name" value="DUF3237"/>
    <property type="match status" value="1"/>
</dbReference>
<proteinExistence type="predicted"/>
<organism evidence="1 2">
    <name type="scientific">Phytopseudomonas argentinensis</name>
    <dbReference type="NCBI Taxonomy" id="289370"/>
    <lineage>
        <taxon>Bacteria</taxon>
        <taxon>Pseudomonadati</taxon>
        <taxon>Pseudomonadota</taxon>
        <taxon>Gammaproteobacteria</taxon>
        <taxon>Pseudomonadales</taxon>
        <taxon>Pseudomonadaceae</taxon>
        <taxon>Phytopseudomonas</taxon>
    </lineage>
</organism>
<dbReference type="RefSeq" id="WP_074882897.1">
    <property type="nucleotide sequence ID" value="NZ_FORC01000002.1"/>
</dbReference>
<sequence length="174" mass="18907">MTTTAQTGLGVPSLEWVMSLHVAIAPGDGLGVCTDGQRSNYRILGGHFEGLDVRGEVVAGGADFYLQRSDGVGELDARYSLLSDRGEWINIHNTGLIVLSDRGRELEAQGVWPIPEHHYRCSCSPRFQVASGRLDWLTRSVMIGKALYPAAGQVAIHCYRLALAASLVANDEFH</sequence>
<dbReference type="OrthoDB" id="5294829at2"/>
<reference evidence="2" key="1">
    <citation type="submission" date="2016-10" db="EMBL/GenBank/DDBJ databases">
        <authorList>
            <person name="Varghese N."/>
            <person name="Submissions S."/>
        </authorList>
    </citation>
    <scope>NUCLEOTIDE SEQUENCE [LARGE SCALE GENOMIC DNA]</scope>
    <source>
        <strain evidence="2">LMG 22563</strain>
    </source>
</reference>
<dbReference type="Gene3D" id="2.40.160.20">
    <property type="match status" value="1"/>
</dbReference>
<protein>
    <submittedName>
        <fullName evidence="1">Uncharacterized protein</fullName>
    </submittedName>
</protein>
<dbReference type="PANTHER" id="PTHR37315">
    <property type="entry name" value="UPF0311 PROTEIN BLR7842"/>
    <property type="match status" value="1"/>
</dbReference>
<evidence type="ECO:0000313" key="1">
    <source>
        <dbReference type="EMBL" id="SFI64213.1"/>
    </source>
</evidence>